<dbReference type="SUPFAM" id="SSF55469">
    <property type="entry name" value="FMN-dependent nitroreductase-like"/>
    <property type="match status" value="1"/>
</dbReference>
<comment type="similarity">
    <text evidence="2">Belongs to the nitroreductase family.</text>
</comment>
<dbReference type="AlphaFoldDB" id="F1TCZ3"/>
<evidence type="ECO:0000256" key="1">
    <source>
        <dbReference type="ARBA" id="ARBA00001917"/>
    </source>
</evidence>
<dbReference type="Proteomes" id="UP000003860">
    <property type="component" value="Unassembled WGS sequence"/>
</dbReference>
<reference evidence="7" key="1">
    <citation type="submission" date="2009-07" db="EMBL/GenBank/DDBJ databases">
        <authorList>
            <consortium name="US DOE Joint Genome Institute (JGI-PGF)"/>
            <person name="Lucas S."/>
            <person name="Copeland A."/>
            <person name="Lapidus A."/>
            <person name="Glavina del Rio T."/>
            <person name="Tice H."/>
            <person name="Bruce D."/>
            <person name="Goodwin L."/>
            <person name="Pitluck S."/>
            <person name="Larimer F."/>
            <person name="Land M.L."/>
            <person name="Mouttaki H."/>
            <person name="He Z."/>
            <person name="Zhou J."/>
            <person name="Hemme C.L."/>
        </authorList>
    </citation>
    <scope>NUCLEOTIDE SEQUENCE [LARGE SCALE GENOMIC DNA]</scope>
    <source>
        <strain evidence="7">DSM 2782</strain>
    </source>
</reference>
<keyword evidence="5" id="KW-0560">Oxidoreductase</keyword>
<keyword evidence="4" id="KW-0288">FMN</keyword>
<keyword evidence="3" id="KW-0285">Flavoprotein</keyword>
<feature type="domain" description="Nitroreductase" evidence="6">
    <location>
        <begin position="199"/>
        <end position="258"/>
    </location>
</feature>
<dbReference type="eggNOG" id="COG0778">
    <property type="taxonomic scope" value="Bacteria"/>
</dbReference>
<protein>
    <submittedName>
        <fullName evidence="7">Nitroreductase</fullName>
    </submittedName>
</protein>
<dbReference type="InterPro" id="IPR000415">
    <property type="entry name" value="Nitroreductase-like"/>
</dbReference>
<dbReference type="STRING" id="588581.Cpap_2263"/>
<dbReference type="Gene3D" id="3.40.109.10">
    <property type="entry name" value="NADH Oxidase"/>
    <property type="match status" value="1"/>
</dbReference>
<evidence type="ECO:0000256" key="4">
    <source>
        <dbReference type="ARBA" id="ARBA00022643"/>
    </source>
</evidence>
<accession>F1TCZ3</accession>
<evidence type="ECO:0000259" key="6">
    <source>
        <dbReference type="Pfam" id="PF00881"/>
    </source>
</evidence>
<gene>
    <name evidence="7" type="ORF">Cpap_2263</name>
</gene>
<sequence length="285" mass="31858">MQTFSSILKKPDTKGGLTFIELPFNPAKVFNVSKGTIKVYGTINGVEYRNKLISRGNGLYIMTVDKALQKRIVFTGEDLKIEVTMNLDESAMQGSGKRENVEKHTCDMDVLTAIKTRRSIRIFKSEEIEKSKIQTILEAGFCAPTAKNKRPWYFIVTRNKDFLTNLIKVDAGQSNYLPLACADCCIIVCGDKSIQGVTEFLLEDCSAAAQNMLLAAHGLGLGATWCSLPRASKRNKYACEFYNLSDKVIPLAIIALGYPAEEKEFAPRYDETKVHWEIGEEYPAE</sequence>
<dbReference type="PANTHER" id="PTHR43673">
    <property type="entry name" value="NAD(P)H NITROREDUCTASE YDGI-RELATED"/>
    <property type="match status" value="1"/>
</dbReference>
<dbReference type="PANTHER" id="PTHR43673:SF2">
    <property type="entry name" value="NITROREDUCTASE"/>
    <property type="match status" value="1"/>
</dbReference>
<name>F1TCZ3_9FIRM</name>
<dbReference type="Pfam" id="PF08922">
    <property type="entry name" value="DUF1905"/>
    <property type="match status" value="1"/>
</dbReference>
<dbReference type="SUPFAM" id="SSF141694">
    <property type="entry name" value="AF2212/PG0164-like"/>
    <property type="match status" value="1"/>
</dbReference>
<reference evidence="7" key="2">
    <citation type="submission" date="2011-01" db="EMBL/GenBank/DDBJ databases">
        <title>The Non-contiguous Finished genome of Clostridium papyrosolvens.</title>
        <authorList>
            <person name="Lucas S."/>
            <person name="Copeland A."/>
            <person name="Lapidus A."/>
            <person name="Cheng J.-F."/>
            <person name="Goodwin L."/>
            <person name="Pitluck S."/>
            <person name="Misra M."/>
            <person name="Chertkov O."/>
            <person name="Detter J.C."/>
            <person name="Han C."/>
            <person name="Tapia R."/>
            <person name="Land M."/>
            <person name="Hauser L."/>
            <person name="Kyrpides N."/>
            <person name="Ivanova N."/>
            <person name="Pagani I."/>
            <person name="Mouttaki H."/>
            <person name="He Z."/>
            <person name="Zhou J."/>
            <person name="Hemme C.L."/>
            <person name="Woyke T."/>
        </authorList>
    </citation>
    <scope>NUCLEOTIDE SEQUENCE [LARGE SCALE GENOMIC DNA]</scope>
    <source>
        <strain evidence="7">DSM 2782</strain>
    </source>
</reference>
<comment type="caution">
    <text evidence="7">The sequence shown here is derived from an EMBL/GenBank/DDBJ whole genome shotgun (WGS) entry which is preliminary data.</text>
</comment>
<evidence type="ECO:0000256" key="5">
    <source>
        <dbReference type="ARBA" id="ARBA00023002"/>
    </source>
</evidence>
<evidence type="ECO:0000256" key="2">
    <source>
        <dbReference type="ARBA" id="ARBA00007118"/>
    </source>
</evidence>
<dbReference type="InterPro" id="IPR015018">
    <property type="entry name" value="DUF1905"/>
</dbReference>
<dbReference type="InterPro" id="IPR029479">
    <property type="entry name" value="Nitroreductase"/>
</dbReference>
<organism evidence="7 8">
    <name type="scientific">Ruminiclostridium papyrosolvens DSM 2782</name>
    <dbReference type="NCBI Taxonomy" id="588581"/>
    <lineage>
        <taxon>Bacteria</taxon>
        <taxon>Bacillati</taxon>
        <taxon>Bacillota</taxon>
        <taxon>Clostridia</taxon>
        <taxon>Eubacteriales</taxon>
        <taxon>Oscillospiraceae</taxon>
        <taxon>Ruminiclostridium</taxon>
    </lineage>
</organism>
<feature type="domain" description="Nitroreductase" evidence="6">
    <location>
        <begin position="114"/>
        <end position="170"/>
    </location>
</feature>
<proteinExistence type="inferred from homology"/>
<evidence type="ECO:0000313" key="7">
    <source>
        <dbReference type="EMBL" id="EGD47860.1"/>
    </source>
</evidence>
<dbReference type="EMBL" id="ACXX02000006">
    <property type="protein sequence ID" value="EGD47860.1"/>
    <property type="molecule type" value="Genomic_DNA"/>
</dbReference>
<dbReference type="GO" id="GO:0016491">
    <property type="term" value="F:oxidoreductase activity"/>
    <property type="evidence" value="ECO:0007669"/>
    <property type="project" value="UniProtKB-KW"/>
</dbReference>
<keyword evidence="8" id="KW-1185">Reference proteome</keyword>
<dbReference type="InterPro" id="IPR037079">
    <property type="entry name" value="AF2212/PG0164-like_sf"/>
</dbReference>
<dbReference type="Gene3D" id="2.40.30.100">
    <property type="entry name" value="AF2212/PG0164-like"/>
    <property type="match status" value="1"/>
</dbReference>
<evidence type="ECO:0000313" key="8">
    <source>
        <dbReference type="Proteomes" id="UP000003860"/>
    </source>
</evidence>
<dbReference type="OrthoDB" id="9783470at2"/>
<comment type="cofactor">
    <cofactor evidence="1">
        <name>FMN</name>
        <dbReference type="ChEBI" id="CHEBI:58210"/>
    </cofactor>
</comment>
<dbReference type="RefSeq" id="WP_004619239.1">
    <property type="nucleotide sequence ID" value="NZ_ACXX02000006.1"/>
</dbReference>
<evidence type="ECO:0000256" key="3">
    <source>
        <dbReference type="ARBA" id="ARBA00022630"/>
    </source>
</evidence>
<dbReference type="Pfam" id="PF00881">
    <property type="entry name" value="Nitroreductase"/>
    <property type="match status" value="2"/>
</dbReference>